<organism evidence="1 2">
    <name type="scientific">Stenotrophomonas tumulicola</name>
    <dbReference type="NCBI Taxonomy" id="1685415"/>
    <lineage>
        <taxon>Bacteria</taxon>
        <taxon>Pseudomonadati</taxon>
        <taxon>Pseudomonadota</taxon>
        <taxon>Gammaproteobacteria</taxon>
        <taxon>Lysobacterales</taxon>
        <taxon>Lysobacteraceae</taxon>
        <taxon>Stenotrophomonas</taxon>
    </lineage>
</organism>
<sequence>MLISYFDEVKPNPQGQPYYWLGGLMLRDDVIQDIESELNQLAHRCFGSYELTQSTEFHATDICSGNRNFRRWWDPTRRLDVLKELARIIDKPDGVFRIAVRLDVARIDASVDYEAMAFMYMVERVNQFACGKRTTSILIGDLEHGGVVERSVRNLSEYRQNGTLYAFGQNIGNVVDTVHFAQSHHSRLLQLADTYMWFQQMLNRTDEPAGIKIELIRFLRQDTDITWEHKYKYWPPEQ</sequence>
<accession>A0A7W3IJW4</accession>
<protein>
    <submittedName>
        <fullName evidence="1">DUF3800 domain-containing protein</fullName>
    </submittedName>
</protein>
<keyword evidence="2" id="KW-1185">Reference proteome</keyword>
<dbReference type="Proteomes" id="UP000547058">
    <property type="component" value="Unassembled WGS sequence"/>
</dbReference>
<dbReference type="RefSeq" id="WP_182340187.1">
    <property type="nucleotide sequence ID" value="NZ_JACGXS010000008.1"/>
</dbReference>
<dbReference type="Pfam" id="PF12686">
    <property type="entry name" value="DUF3800"/>
    <property type="match status" value="1"/>
</dbReference>
<evidence type="ECO:0000313" key="2">
    <source>
        <dbReference type="Proteomes" id="UP000547058"/>
    </source>
</evidence>
<evidence type="ECO:0000313" key="1">
    <source>
        <dbReference type="EMBL" id="MBA8683059.1"/>
    </source>
</evidence>
<dbReference type="InterPro" id="IPR024524">
    <property type="entry name" value="DUF3800"/>
</dbReference>
<reference evidence="1 2" key="1">
    <citation type="submission" date="2020-08" db="EMBL/GenBank/DDBJ databases">
        <title>Stenotrophomonas tumulicola JCM 30961.</title>
        <authorList>
            <person name="Deng Y."/>
        </authorList>
    </citation>
    <scope>NUCLEOTIDE SEQUENCE [LARGE SCALE GENOMIC DNA]</scope>
    <source>
        <strain evidence="1 2">JCM 30961</strain>
    </source>
</reference>
<name>A0A7W3IJW4_9GAMM</name>
<dbReference type="AlphaFoldDB" id="A0A7W3IJW4"/>
<dbReference type="EMBL" id="JACGXS010000008">
    <property type="protein sequence ID" value="MBA8683059.1"/>
    <property type="molecule type" value="Genomic_DNA"/>
</dbReference>
<comment type="caution">
    <text evidence="1">The sequence shown here is derived from an EMBL/GenBank/DDBJ whole genome shotgun (WGS) entry which is preliminary data.</text>
</comment>
<gene>
    <name evidence="1" type="ORF">H4O11_14765</name>
</gene>
<proteinExistence type="predicted"/>